<dbReference type="HOGENOM" id="CLU_616058_0_0_1"/>
<reference evidence="1 2" key="1">
    <citation type="journal article" date="2006" name="Nature">
        <title>Global trends of whole-genome duplications revealed by the ciliate Paramecium tetraurelia.</title>
        <authorList>
            <consortium name="Genoscope"/>
            <person name="Aury J.-M."/>
            <person name="Jaillon O."/>
            <person name="Duret L."/>
            <person name="Noel B."/>
            <person name="Jubin C."/>
            <person name="Porcel B.M."/>
            <person name="Segurens B."/>
            <person name="Daubin V."/>
            <person name="Anthouard V."/>
            <person name="Aiach N."/>
            <person name="Arnaiz O."/>
            <person name="Billaut A."/>
            <person name="Beisson J."/>
            <person name="Blanc I."/>
            <person name="Bouhouche K."/>
            <person name="Camara F."/>
            <person name="Duharcourt S."/>
            <person name="Guigo R."/>
            <person name="Gogendeau D."/>
            <person name="Katinka M."/>
            <person name="Keller A.-M."/>
            <person name="Kissmehl R."/>
            <person name="Klotz C."/>
            <person name="Koll F."/>
            <person name="Le Moue A."/>
            <person name="Lepere C."/>
            <person name="Malinsky S."/>
            <person name="Nowacki M."/>
            <person name="Nowak J.K."/>
            <person name="Plattner H."/>
            <person name="Poulain J."/>
            <person name="Ruiz F."/>
            <person name="Serrano V."/>
            <person name="Zagulski M."/>
            <person name="Dessen P."/>
            <person name="Betermier M."/>
            <person name="Weissenbach J."/>
            <person name="Scarpelli C."/>
            <person name="Schachter V."/>
            <person name="Sperling L."/>
            <person name="Meyer E."/>
            <person name="Cohen J."/>
            <person name="Wincker P."/>
        </authorList>
    </citation>
    <scope>NUCLEOTIDE SEQUENCE [LARGE SCALE GENOMIC DNA]</scope>
    <source>
        <strain evidence="1 2">Stock d4-2</strain>
    </source>
</reference>
<dbReference type="InParanoid" id="A0E276"/>
<dbReference type="GeneID" id="5042575"/>
<dbReference type="RefSeq" id="XP_001456790.1">
    <property type="nucleotide sequence ID" value="XM_001456753.1"/>
</dbReference>
<evidence type="ECO:0000313" key="2">
    <source>
        <dbReference type="Proteomes" id="UP000000600"/>
    </source>
</evidence>
<sequence length="445" mass="52676">MSTQETVQRTCLIHENIEIIAIDLTQSQREKQDDKYLCVQCLIDKIGINTIVLYDNTIDMIKEMKSKAKKITQDMTQVRVNNIKQLQQSILDYDQLTKEVISKLQNNINQQIIEGEKEIELRDQQMDSINLEEDIPILSSLYKGNNQFEIPNQSYNSETISQFLDQLEQSLHQISISQQISSIYSQIKKIKQQFSIQLEFGKIDKYRTPSLKQVCKIHEQEIIMVDISRCDSEQQNRLACVECIQQFPNKYVSLKEAYKRWNQYKEQQYKMNSDFKNHRQSKFDLGVQIVSEFQHSVKNRINEIIQSLEAQFKLDSQIILIENDQKNLNIDELDEQEILKVLNILSQKDQHLNQKKQLEKLNQEDSIFYTNLKQNLDYLIKQNILTKYNIINVFIDNQQELLTINDIDSIDSNLNQLDEKSMIKKFKLLEYITQIINDSFNFYKN</sequence>
<evidence type="ECO:0000313" key="1">
    <source>
        <dbReference type="EMBL" id="CAK89393.1"/>
    </source>
</evidence>
<dbReference type="Proteomes" id="UP000000600">
    <property type="component" value="Unassembled WGS sequence"/>
</dbReference>
<gene>
    <name evidence="1" type="ORF">GSPATT00022565001</name>
</gene>
<dbReference type="EMBL" id="CT868654">
    <property type="protein sequence ID" value="CAK89393.1"/>
    <property type="molecule type" value="Genomic_DNA"/>
</dbReference>
<dbReference type="KEGG" id="ptm:GSPATT00022565001"/>
<name>A0E276_PARTE</name>
<accession>A0E276</accession>
<proteinExistence type="predicted"/>
<organism evidence="1 2">
    <name type="scientific">Paramecium tetraurelia</name>
    <dbReference type="NCBI Taxonomy" id="5888"/>
    <lineage>
        <taxon>Eukaryota</taxon>
        <taxon>Sar</taxon>
        <taxon>Alveolata</taxon>
        <taxon>Ciliophora</taxon>
        <taxon>Intramacronucleata</taxon>
        <taxon>Oligohymenophorea</taxon>
        <taxon>Peniculida</taxon>
        <taxon>Parameciidae</taxon>
        <taxon>Paramecium</taxon>
    </lineage>
</organism>
<dbReference type="AlphaFoldDB" id="A0E276"/>
<keyword evidence="2" id="KW-1185">Reference proteome</keyword>
<protein>
    <submittedName>
        <fullName evidence="1">Uncharacterized protein</fullName>
    </submittedName>
</protein>